<gene>
    <name evidence="2" type="ORF">V3851_15535</name>
</gene>
<name>A0ABU7VU11_9BACL</name>
<evidence type="ECO:0000256" key="1">
    <source>
        <dbReference type="SAM" id="SignalP"/>
    </source>
</evidence>
<evidence type="ECO:0000313" key="2">
    <source>
        <dbReference type="EMBL" id="MEF2967249.1"/>
    </source>
</evidence>
<organism evidence="2 3">
    <name type="scientific">Paenibacillus haidiansis</name>
    <dbReference type="NCBI Taxonomy" id="1574488"/>
    <lineage>
        <taxon>Bacteria</taxon>
        <taxon>Bacillati</taxon>
        <taxon>Bacillota</taxon>
        <taxon>Bacilli</taxon>
        <taxon>Bacillales</taxon>
        <taxon>Paenibacillaceae</taxon>
        <taxon>Paenibacillus</taxon>
    </lineage>
</organism>
<keyword evidence="1" id="KW-0732">Signal</keyword>
<keyword evidence="3" id="KW-1185">Reference proteome</keyword>
<dbReference type="EMBL" id="JAZHPZ010000007">
    <property type="protein sequence ID" value="MEF2967249.1"/>
    <property type="molecule type" value="Genomic_DNA"/>
</dbReference>
<evidence type="ECO:0000313" key="3">
    <source>
        <dbReference type="Proteomes" id="UP001306950"/>
    </source>
</evidence>
<feature type="chain" id="PRO_5047142002" description="SnoaL-like domain-containing protein" evidence="1">
    <location>
        <begin position="29"/>
        <end position="232"/>
    </location>
</feature>
<comment type="caution">
    <text evidence="2">The sequence shown here is derived from an EMBL/GenBank/DDBJ whole genome shotgun (WGS) entry which is preliminary data.</text>
</comment>
<proteinExistence type="predicted"/>
<accession>A0ABU7VU11</accession>
<dbReference type="Proteomes" id="UP001306950">
    <property type="component" value="Unassembled WGS sequence"/>
</dbReference>
<dbReference type="RefSeq" id="WP_331847468.1">
    <property type="nucleotide sequence ID" value="NZ_JAZHPZ010000007.1"/>
</dbReference>
<evidence type="ECO:0008006" key="4">
    <source>
        <dbReference type="Google" id="ProtNLM"/>
    </source>
</evidence>
<sequence>MGKQSGWKALGIILLLVAGTLLHGSVQAEPNNSDKTTLDTETLIYEQVADWITRQGLEEVKELYLEALSYVEVQLDEDAELEVIAGIDGGVHLGRFFIFDQTSNGAFTLVAERDWKVEELDPGMEKDVELKKVFETVERTGGTGIDVYYAHLWYLENGEMKEAWQGTLKMRNAMLPGEHSLLAGGYQVIENTLYSWETITKLADDDETPLAGPETMLKVYRFDGSKFAENDN</sequence>
<reference evidence="2 3" key="1">
    <citation type="submission" date="2024-02" db="EMBL/GenBank/DDBJ databases">
        <title>A nitrogen-fixing paenibacillus bacterium.</title>
        <authorList>
            <person name="Zhang W.L."/>
            <person name="Chen S.F."/>
        </authorList>
    </citation>
    <scope>NUCLEOTIDE SEQUENCE [LARGE SCALE GENOMIC DNA]</scope>
    <source>
        <strain evidence="2 3">M1</strain>
    </source>
</reference>
<protein>
    <recommendedName>
        <fullName evidence="4">SnoaL-like domain-containing protein</fullName>
    </recommendedName>
</protein>
<feature type="signal peptide" evidence="1">
    <location>
        <begin position="1"/>
        <end position="28"/>
    </location>
</feature>